<dbReference type="NCBIfam" id="NF007739">
    <property type="entry name" value="PRK10419.1"/>
    <property type="match status" value="2"/>
</dbReference>
<keyword evidence="5" id="KW-0547">Nucleotide-binding</keyword>
<feature type="compositionally biased region" description="Low complexity" evidence="8">
    <location>
        <begin position="327"/>
        <end position="347"/>
    </location>
</feature>
<dbReference type="Pfam" id="PF08352">
    <property type="entry name" value="oligo_HPY"/>
    <property type="match status" value="2"/>
</dbReference>
<dbReference type="InterPro" id="IPR003439">
    <property type="entry name" value="ABC_transporter-like_ATP-bd"/>
</dbReference>
<dbReference type="PROSITE" id="PS50893">
    <property type="entry name" value="ABC_TRANSPORTER_2"/>
    <property type="match status" value="2"/>
</dbReference>
<dbReference type="PANTHER" id="PTHR43297">
    <property type="entry name" value="OLIGOPEPTIDE TRANSPORT ATP-BINDING PROTEIN APPD"/>
    <property type="match status" value="1"/>
</dbReference>
<evidence type="ECO:0000256" key="6">
    <source>
        <dbReference type="ARBA" id="ARBA00022840"/>
    </source>
</evidence>
<dbReference type="GO" id="GO:0005524">
    <property type="term" value="F:ATP binding"/>
    <property type="evidence" value="ECO:0007669"/>
    <property type="project" value="UniProtKB-KW"/>
</dbReference>
<evidence type="ECO:0000256" key="4">
    <source>
        <dbReference type="ARBA" id="ARBA00022475"/>
    </source>
</evidence>
<evidence type="ECO:0000256" key="8">
    <source>
        <dbReference type="SAM" id="MobiDB-lite"/>
    </source>
</evidence>
<evidence type="ECO:0000313" key="13">
    <source>
        <dbReference type="Proteomes" id="UP000251571"/>
    </source>
</evidence>
<name>A0A2Y9B4M8_9RHOB</name>
<evidence type="ECO:0000256" key="1">
    <source>
        <dbReference type="ARBA" id="ARBA00004417"/>
    </source>
</evidence>
<dbReference type="CDD" id="cd03257">
    <property type="entry name" value="ABC_NikE_OppD_transporters"/>
    <property type="match status" value="2"/>
</dbReference>
<keyword evidence="3" id="KW-0813">Transport</keyword>
<comment type="similarity">
    <text evidence="2">Belongs to the ABC transporter superfamily.</text>
</comment>
<dbReference type="FunFam" id="3.40.50.300:FF:000016">
    <property type="entry name" value="Oligopeptide ABC transporter ATP-binding component"/>
    <property type="match status" value="2"/>
</dbReference>
<dbReference type="InterPro" id="IPR003593">
    <property type="entry name" value="AAA+_ATPase"/>
</dbReference>
<gene>
    <name evidence="10" type="ORF">BCF38_1209</name>
    <name evidence="11" type="ORF">SAMN05421539_1209</name>
</gene>
<dbReference type="GO" id="GO:0016887">
    <property type="term" value="F:ATP hydrolysis activity"/>
    <property type="evidence" value="ECO:0007669"/>
    <property type="project" value="InterPro"/>
</dbReference>
<dbReference type="GO" id="GO:0005886">
    <property type="term" value="C:plasma membrane"/>
    <property type="evidence" value="ECO:0007669"/>
    <property type="project" value="UniProtKB-SubCell"/>
</dbReference>
<feature type="domain" description="ABC transporter" evidence="9">
    <location>
        <begin position="6"/>
        <end position="261"/>
    </location>
</feature>
<reference evidence="11 13" key="1">
    <citation type="submission" date="2016-10" db="EMBL/GenBank/DDBJ databases">
        <authorList>
            <person name="Cai Z."/>
        </authorList>
    </citation>
    <scope>NUCLEOTIDE SEQUENCE [LARGE SCALE GENOMIC DNA]</scope>
    <source>
        <strain evidence="11 13">DSM 25227</strain>
    </source>
</reference>
<reference evidence="10 12" key="2">
    <citation type="submission" date="2018-03" db="EMBL/GenBank/DDBJ databases">
        <title>Genomic Encyclopedia of Archaeal and Bacterial Type Strains, Phase II (KMG-II): from individual species to whole genera.</title>
        <authorList>
            <person name="Goeker M."/>
        </authorList>
    </citation>
    <scope>NUCLEOTIDE SEQUENCE [LARGE SCALE GENOMIC DNA]</scope>
    <source>
        <strain evidence="10 12">DSM 25227</strain>
    </source>
</reference>
<dbReference type="Proteomes" id="UP000251571">
    <property type="component" value="Unassembled WGS sequence"/>
</dbReference>
<dbReference type="SMART" id="SM00382">
    <property type="entry name" value="AAA"/>
    <property type="match status" value="2"/>
</dbReference>
<dbReference type="GO" id="GO:0055085">
    <property type="term" value="P:transmembrane transport"/>
    <property type="evidence" value="ECO:0007669"/>
    <property type="project" value="UniProtKB-ARBA"/>
</dbReference>
<dbReference type="InterPro" id="IPR013563">
    <property type="entry name" value="Oligopep_ABC_C"/>
</dbReference>
<keyword evidence="6 11" id="KW-0067">ATP-binding</keyword>
<evidence type="ECO:0000256" key="5">
    <source>
        <dbReference type="ARBA" id="ARBA00022741"/>
    </source>
</evidence>
<dbReference type="Proteomes" id="UP000245839">
    <property type="component" value="Unassembled WGS sequence"/>
</dbReference>
<keyword evidence="12" id="KW-1185">Reference proteome</keyword>
<dbReference type="PROSITE" id="PS00211">
    <property type="entry name" value="ABC_TRANSPORTER_1"/>
    <property type="match status" value="2"/>
</dbReference>
<dbReference type="SUPFAM" id="SSF52540">
    <property type="entry name" value="P-loop containing nucleoside triphosphate hydrolases"/>
    <property type="match status" value="2"/>
</dbReference>
<evidence type="ECO:0000313" key="11">
    <source>
        <dbReference type="EMBL" id="SSA51466.1"/>
    </source>
</evidence>
<dbReference type="InterPro" id="IPR050388">
    <property type="entry name" value="ABC_Ni/Peptide_Import"/>
</dbReference>
<accession>A0A2Y9B4M8</accession>
<feature type="region of interest" description="Disordered" evidence="8">
    <location>
        <begin position="327"/>
        <end position="350"/>
    </location>
</feature>
<evidence type="ECO:0000256" key="7">
    <source>
        <dbReference type="ARBA" id="ARBA00023136"/>
    </source>
</evidence>
<evidence type="ECO:0000256" key="3">
    <source>
        <dbReference type="ARBA" id="ARBA00022448"/>
    </source>
</evidence>
<dbReference type="NCBIfam" id="NF008453">
    <property type="entry name" value="PRK11308.1"/>
    <property type="match status" value="2"/>
</dbReference>
<feature type="domain" description="ABC transporter" evidence="9">
    <location>
        <begin position="357"/>
        <end position="608"/>
    </location>
</feature>
<dbReference type="EMBL" id="UETC01000020">
    <property type="protein sequence ID" value="SSA51466.1"/>
    <property type="molecule type" value="Genomic_DNA"/>
</dbReference>
<sequence>MSAPLLEVDGLEVEFLTRRGTVHAVRGISFDLGPATTMGLVGESGCGKSVTAMALMGLVDLPGRLKAGRVRWKGRDILNTEGDPATEAYRREVCGRDIAMIFQDPMTSLDPLFTIGAQIAEVLERHRGMSANAARTRATELLDLVQIPHPEDRVDQYPHEFSGGMRQRALIAMALAAEPDLLIADEPTTALDVTVQAGILDLLADLQARLGLSILMITHDLGVVARLCQRVAVMYAGEIAEEGAASRLLHAPEHPYSAGLLAATPRLMESGDRLSTIEGQPPDLRLPRTACAFRPRCANAVAACAQAPDLRPLPDGAGRLACHNPMRAAPRAEPRPTATATAAPARTQSPDAVQPLVRVEDLTVTFPVGKQRLFGPARTMTAVDGVSFEIYPGETLGLVGESGSGKTTTGRALLRAAPISSGRVTFDGQDVGAQDARALRRLRRDMQLIFQDPYSSLNPRMTIAQIVGEPLIVHGLERDPARLRARVEDLLGLVGLPADAADRHPHAFSGGQRQRVGIARALTLEPRLIIADEPVSALDVSIRAQVVNLMQDLQARLGLTYLFIAHDLAVVRHIADRVAIMQKGRIVEIGPVEQVYFDPQHPYTRSLLASVPEIDDSPGALTGT</sequence>
<dbReference type="EMBL" id="QGDJ01000020">
    <property type="protein sequence ID" value="PWJ11165.1"/>
    <property type="molecule type" value="Genomic_DNA"/>
</dbReference>
<dbReference type="Pfam" id="PF00005">
    <property type="entry name" value="ABC_tran"/>
    <property type="match status" value="2"/>
</dbReference>
<keyword evidence="7" id="KW-0472">Membrane</keyword>
<evidence type="ECO:0000313" key="12">
    <source>
        <dbReference type="Proteomes" id="UP000245839"/>
    </source>
</evidence>
<dbReference type="GO" id="GO:0015833">
    <property type="term" value="P:peptide transport"/>
    <property type="evidence" value="ECO:0007669"/>
    <property type="project" value="InterPro"/>
</dbReference>
<organism evidence="11 13">
    <name type="scientific">Jannaschia seohaensis</name>
    <dbReference type="NCBI Taxonomy" id="475081"/>
    <lineage>
        <taxon>Bacteria</taxon>
        <taxon>Pseudomonadati</taxon>
        <taxon>Pseudomonadota</taxon>
        <taxon>Alphaproteobacteria</taxon>
        <taxon>Rhodobacterales</taxon>
        <taxon>Roseobacteraceae</taxon>
        <taxon>Jannaschia</taxon>
    </lineage>
</organism>
<dbReference type="RefSeq" id="WP_211317174.1">
    <property type="nucleotide sequence ID" value="NZ_QGDJ01000020.1"/>
</dbReference>
<dbReference type="PANTHER" id="PTHR43297:SF2">
    <property type="entry name" value="DIPEPTIDE TRANSPORT ATP-BINDING PROTEIN DPPD"/>
    <property type="match status" value="1"/>
</dbReference>
<comment type="subcellular location">
    <subcellularLocation>
        <location evidence="1">Cell inner membrane</location>
        <topology evidence="1">Peripheral membrane protein</topology>
    </subcellularLocation>
</comment>
<evidence type="ECO:0000313" key="10">
    <source>
        <dbReference type="EMBL" id="PWJ11165.1"/>
    </source>
</evidence>
<dbReference type="InterPro" id="IPR027417">
    <property type="entry name" value="P-loop_NTPase"/>
</dbReference>
<proteinExistence type="inferred from homology"/>
<protein>
    <submittedName>
        <fullName evidence="11">Peptide/nickel transport system ATP-binding protein/peptide/nickel transport system ATP-binding protein</fullName>
    </submittedName>
</protein>
<dbReference type="InterPro" id="IPR017871">
    <property type="entry name" value="ABC_transporter-like_CS"/>
</dbReference>
<dbReference type="AlphaFoldDB" id="A0A2Y9B4M8"/>
<dbReference type="NCBIfam" id="TIGR01727">
    <property type="entry name" value="oligo_HPY"/>
    <property type="match status" value="1"/>
</dbReference>
<evidence type="ECO:0000256" key="2">
    <source>
        <dbReference type="ARBA" id="ARBA00005417"/>
    </source>
</evidence>
<keyword evidence="4" id="KW-1003">Cell membrane</keyword>
<dbReference type="Gene3D" id="3.40.50.300">
    <property type="entry name" value="P-loop containing nucleotide triphosphate hydrolases"/>
    <property type="match status" value="2"/>
</dbReference>
<evidence type="ECO:0000259" key="9">
    <source>
        <dbReference type="PROSITE" id="PS50893"/>
    </source>
</evidence>